<dbReference type="Proteomes" id="UP000242287">
    <property type="component" value="Unassembled WGS sequence"/>
</dbReference>
<evidence type="ECO:0000313" key="2">
    <source>
        <dbReference type="Proteomes" id="UP000242287"/>
    </source>
</evidence>
<sequence>MKGRGLITALSPPSFLGLSYDTYGTCRAVALAMLRRHTMTVSTSSIHTIAPGSLSMETAKSLDIMLGLATALVLDHDEVVSNIFARLGRDAKNNDEEKKS</sequence>
<gene>
    <name evidence="1" type="ORF">AMATHDRAFT_60984</name>
</gene>
<reference evidence="1 2" key="1">
    <citation type="submission" date="2014-02" db="EMBL/GenBank/DDBJ databases">
        <title>Transposable element dynamics among asymbiotic and ectomycorrhizal Amanita fungi.</title>
        <authorList>
            <consortium name="DOE Joint Genome Institute"/>
            <person name="Hess J."/>
            <person name="Skrede I."/>
            <person name="Wolfe B."/>
            <person name="LaButti K."/>
            <person name="Ohm R.A."/>
            <person name="Grigoriev I.V."/>
            <person name="Pringle A."/>
        </authorList>
    </citation>
    <scope>NUCLEOTIDE SEQUENCE [LARGE SCALE GENOMIC DNA]</scope>
    <source>
        <strain evidence="1 2">SKay4041</strain>
    </source>
</reference>
<proteinExistence type="predicted"/>
<accession>A0A2A9NM98</accession>
<dbReference type="EMBL" id="KZ302003">
    <property type="protein sequence ID" value="PFH50444.1"/>
    <property type="molecule type" value="Genomic_DNA"/>
</dbReference>
<organism evidence="1 2">
    <name type="scientific">Amanita thiersii Skay4041</name>
    <dbReference type="NCBI Taxonomy" id="703135"/>
    <lineage>
        <taxon>Eukaryota</taxon>
        <taxon>Fungi</taxon>
        <taxon>Dikarya</taxon>
        <taxon>Basidiomycota</taxon>
        <taxon>Agaricomycotina</taxon>
        <taxon>Agaricomycetes</taxon>
        <taxon>Agaricomycetidae</taxon>
        <taxon>Agaricales</taxon>
        <taxon>Pluteineae</taxon>
        <taxon>Amanitaceae</taxon>
        <taxon>Amanita</taxon>
    </lineage>
</organism>
<keyword evidence="2" id="KW-1185">Reference proteome</keyword>
<protein>
    <submittedName>
        <fullName evidence="1">Uncharacterized protein</fullName>
    </submittedName>
</protein>
<evidence type="ECO:0000313" key="1">
    <source>
        <dbReference type="EMBL" id="PFH50444.1"/>
    </source>
</evidence>
<dbReference type="AlphaFoldDB" id="A0A2A9NM98"/>
<name>A0A2A9NM98_9AGAR</name>